<proteinExistence type="predicted"/>
<dbReference type="EMBL" id="FNNZ01000046">
    <property type="protein sequence ID" value="SDX64188.1"/>
    <property type="molecule type" value="Genomic_DNA"/>
</dbReference>
<dbReference type="GO" id="GO:0004222">
    <property type="term" value="F:metalloendopeptidase activity"/>
    <property type="evidence" value="ECO:0007669"/>
    <property type="project" value="InterPro"/>
</dbReference>
<dbReference type="STRING" id="1058.SAMN05421783_14621"/>
<evidence type="ECO:0000313" key="1">
    <source>
        <dbReference type="EMBL" id="SDX64188.1"/>
    </source>
</evidence>
<dbReference type="SUPFAM" id="SSF140990">
    <property type="entry name" value="FtsH protease domain-like"/>
    <property type="match status" value="1"/>
</dbReference>
<reference evidence="2" key="1">
    <citation type="submission" date="2016-10" db="EMBL/GenBank/DDBJ databases">
        <authorList>
            <person name="Varghese N."/>
            <person name="Submissions S."/>
        </authorList>
    </citation>
    <scope>NUCLEOTIDE SEQUENCE [LARGE SCALE GENOMIC DNA]</scope>
    <source>
        <strain evidence="2">DSM 217</strain>
    </source>
</reference>
<dbReference type="InterPro" id="IPR037219">
    <property type="entry name" value="Peptidase_M41-like"/>
</dbReference>
<dbReference type="Gene3D" id="1.20.58.760">
    <property type="entry name" value="Peptidase M41"/>
    <property type="match status" value="1"/>
</dbReference>
<protein>
    <recommendedName>
        <fullName evidence="3">Peptidase family M41</fullName>
    </recommendedName>
</protein>
<dbReference type="GO" id="GO:0004176">
    <property type="term" value="F:ATP-dependent peptidase activity"/>
    <property type="evidence" value="ECO:0007669"/>
    <property type="project" value="InterPro"/>
</dbReference>
<organism evidence="1 2">
    <name type="scientific">Thiocapsa roseopersicina</name>
    <dbReference type="NCBI Taxonomy" id="1058"/>
    <lineage>
        <taxon>Bacteria</taxon>
        <taxon>Pseudomonadati</taxon>
        <taxon>Pseudomonadota</taxon>
        <taxon>Gammaproteobacteria</taxon>
        <taxon>Chromatiales</taxon>
        <taxon>Chromatiaceae</taxon>
        <taxon>Thiocapsa</taxon>
    </lineage>
</organism>
<dbReference type="GO" id="GO:0005524">
    <property type="term" value="F:ATP binding"/>
    <property type="evidence" value="ECO:0007669"/>
    <property type="project" value="InterPro"/>
</dbReference>
<dbReference type="AlphaFoldDB" id="A0A1H3DDI2"/>
<evidence type="ECO:0008006" key="3">
    <source>
        <dbReference type="Google" id="ProtNLM"/>
    </source>
</evidence>
<sequence length="82" mass="9042">MPKRHTAVHEAGHFVCGFRYRLDADSVSIVADYDAGSAGRVAQEDSHWDREQGVVQVQALCAGYVSTATFPDGFFLLNRQLV</sequence>
<gene>
    <name evidence="1" type="ORF">SAMN05421783_14621</name>
</gene>
<name>A0A1H3DDI2_THIRO</name>
<dbReference type="Proteomes" id="UP000198816">
    <property type="component" value="Unassembled WGS sequence"/>
</dbReference>
<dbReference type="GO" id="GO:0006508">
    <property type="term" value="P:proteolysis"/>
    <property type="evidence" value="ECO:0007669"/>
    <property type="project" value="InterPro"/>
</dbReference>
<keyword evidence="2" id="KW-1185">Reference proteome</keyword>
<accession>A0A1H3DDI2</accession>
<evidence type="ECO:0000313" key="2">
    <source>
        <dbReference type="Proteomes" id="UP000198816"/>
    </source>
</evidence>